<accession>X0V867</accession>
<evidence type="ECO:0000313" key="1">
    <source>
        <dbReference type="EMBL" id="GAG14354.1"/>
    </source>
</evidence>
<dbReference type="AlphaFoldDB" id="X0V867"/>
<reference evidence="1" key="1">
    <citation type="journal article" date="2014" name="Front. Microbiol.">
        <title>High frequency of phylogenetically diverse reductive dehalogenase-homologous genes in deep subseafloor sedimentary metagenomes.</title>
        <authorList>
            <person name="Kawai M."/>
            <person name="Futagami T."/>
            <person name="Toyoda A."/>
            <person name="Takaki Y."/>
            <person name="Nishi S."/>
            <person name="Hori S."/>
            <person name="Arai W."/>
            <person name="Tsubouchi T."/>
            <person name="Morono Y."/>
            <person name="Uchiyama I."/>
            <person name="Ito T."/>
            <person name="Fujiyama A."/>
            <person name="Inagaki F."/>
            <person name="Takami H."/>
        </authorList>
    </citation>
    <scope>NUCLEOTIDE SEQUENCE</scope>
    <source>
        <strain evidence="1">Expedition CK06-06</strain>
    </source>
</reference>
<gene>
    <name evidence="1" type="ORF">S01H1_57604</name>
</gene>
<sequence length="87" mass="9925">MSPPHFARKSRTPQLAYSVMATFKLQPSLQPDTSLLVKLLKTPAFHVTIEGMDKDPIIIDIRFPSLKSPRAWLWWLLFLMTCSLAAL</sequence>
<dbReference type="EMBL" id="BARS01037574">
    <property type="protein sequence ID" value="GAG14354.1"/>
    <property type="molecule type" value="Genomic_DNA"/>
</dbReference>
<protein>
    <submittedName>
        <fullName evidence="1">Uncharacterized protein</fullName>
    </submittedName>
</protein>
<organism evidence="1">
    <name type="scientific">marine sediment metagenome</name>
    <dbReference type="NCBI Taxonomy" id="412755"/>
    <lineage>
        <taxon>unclassified sequences</taxon>
        <taxon>metagenomes</taxon>
        <taxon>ecological metagenomes</taxon>
    </lineage>
</organism>
<name>X0V867_9ZZZZ</name>
<comment type="caution">
    <text evidence="1">The sequence shown here is derived from an EMBL/GenBank/DDBJ whole genome shotgun (WGS) entry which is preliminary data.</text>
</comment>
<proteinExistence type="predicted"/>